<dbReference type="RefSeq" id="WP_009574559.1">
    <property type="nucleotide sequence ID" value="NZ_AEIG01000006.1"/>
</dbReference>
<dbReference type="Gene3D" id="3.40.50.2000">
    <property type="entry name" value="Glycogen Phosphorylase B"/>
    <property type="match status" value="1"/>
</dbReference>
<dbReference type="OrthoDB" id="9793805at2"/>
<sequence>MRILYGVQGTGQGHISRARAMAKELARYPELDVTWLFTGRSKSRLFDMECFGDFEWRSGLTFASREGKLHYLDTLRTNNIPAFIRDVIQLDLSSYDLIISDYEPVTAWAAKLRGRECIGIGHQYAFDGSSPVAKANGLSKTIMRLFAPTTRSVGLHWYPFSQSICPPIIDLPETVPTTGNHVLVYLPFENQKTVTQWLQTHPEVEFRQYSPEVQSETLTNVTTCPTDYQGFKYDLANCKGVICNSGFELISECLQWGKPVLTFPMRGQMEQSSNALALDQLGLANVCDTLDPEALSAFLQNLRQQSSINFPNVAATLARWIRAGATDSPTSLAADLWRGVRISALNAPQQQTSKAVAA</sequence>
<dbReference type="SUPFAM" id="SSF53756">
    <property type="entry name" value="UDP-Glycosyltransferase/glycogen phosphorylase"/>
    <property type="match status" value="1"/>
</dbReference>
<comment type="caution">
    <text evidence="1">The sequence shown here is derived from an EMBL/GenBank/DDBJ whole genome shotgun (WGS) entry which is preliminary data.</text>
</comment>
<protein>
    <submittedName>
        <fullName evidence="1">Uncharacterized protein</fullName>
    </submittedName>
</protein>
<evidence type="ECO:0000313" key="1">
    <source>
        <dbReference type="EMBL" id="EGG30750.1"/>
    </source>
</evidence>
<accession>F3KYS7</accession>
<evidence type="ECO:0000313" key="2">
    <source>
        <dbReference type="Proteomes" id="UP000005615"/>
    </source>
</evidence>
<proteinExistence type="predicted"/>
<gene>
    <name evidence="1" type="ORF">IMCC3088_2331</name>
</gene>
<dbReference type="InterPro" id="IPR005262">
    <property type="entry name" value="MJ1255-like"/>
</dbReference>
<dbReference type="NCBIfam" id="TIGR00661">
    <property type="entry name" value="MJ1255"/>
    <property type="match status" value="1"/>
</dbReference>
<reference evidence="1 2" key="1">
    <citation type="journal article" date="2011" name="J. Bacteriol.">
        <title>Genome sequence of strain IMCC3088, a proteorhodopsin-containing marine bacterium belonging to the OM60/NOR5 clade.</title>
        <authorList>
            <person name="Jang Y."/>
            <person name="Oh H.M."/>
            <person name="Kang I."/>
            <person name="Lee K."/>
            <person name="Yang S.J."/>
            <person name="Cho J.C."/>
        </authorList>
    </citation>
    <scope>NUCLEOTIDE SEQUENCE [LARGE SCALE GENOMIC DNA]</scope>
    <source>
        <strain evidence="1 2">IMCC3088</strain>
    </source>
</reference>
<dbReference type="EMBL" id="AEIG01000006">
    <property type="protein sequence ID" value="EGG30750.1"/>
    <property type="molecule type" value="Genomic_DNA"/>
</dbReference>
<dbReference type="AlphaFoldDB" id="F3KYS7"/>
<dbReference type="Pfam" id="PF13528">
    <property type="entry name" value="Glyco_trans_1_3"/>
    <property type="match status" value="1"/>
</dbReference>
<organism evidence="1 2">
    <name type="scientific">Aequoribacter fuscus</name>
    <dbReference type="NCBI Taxonomy" id="2518989"/>
    <lineage>
        <taxon>Bacteria</taxon>
        <taxon>Pseudomonadati</taxon>
        <taxon>Pseudomonadota</taxon>
        <taxon>Gammaproteobacteria</taxon>
        <taxon>Cellvibrionales</taxon>
        <taxon>Halieaceae</taxon>
        <taxon>Aequoribacter</taxon>
    </lineage>
</organism>
<dbReference type="STRING" id="2518989.IMCC3088_2331"/>
<dbReference type="Proteomes" id="UP000005615">
    <property type="component" value="Unassembled WGS sequence"/>
</dbReference>
<dbReference type="eggNOG" id="COG1819">
    <property type="taxonomic scope" value="Bacteria"/>
</dbReference>
<keyword evidence="2" id="KW-1185">Reference proteome</keyword>
<name>F3KYS7_9GAMM</name>